<feature type="binding site" evidence="6">
    <location>
        <position position="150"/>
    </location>
    <ligand>
        <name>S-adenosyl-L-methionine</name>
        <dbReference type="ChEBI" id="CHEBI:59789"/>
    </ligand>
</feature>
<dbReference type="AlphaFoldDB" id="A0A2S7UWE2"/>
<dbReference type="InterPro" id="IPR000780">
    <property type="entry name" value="CheR_MeTrfase"/>
</dbReference>
<dbReference type="CDD" id="cd02440">
    <property type="entry name" value="AdoMet_MTases"/>
    <property type="match status" value="1"/>
</dbReference>
<feature type="domain" description="CheR-type methyltransferase" evidence="7">
    <location>
        <begin position="4"/>
        <end position="278"/>
    </location>
</feature>
<dbReference type="PROSITE" id="PS50123">
    <property type="entry name" value="CHER"/>
    <property type="match status" value="1"/>
</dbReference>
<gene>
    <name evidence="8" type="ORF">BTO11_12000</name>
</gene>
<feature type="binding site" evidence="6">
    <location>
        <position position="123"/>
    </location>
    <ligand>
        <name>S-adenosyl-L-methionine</name>
        <dbReference type="ChEBI" id="CHEBI:59789"/>
    </ligand>
</feature>
<dbReference type="GO" id="GO:0008983">
    <property type="term" value="F:protein-glutamate O-methyltransferase activity"/>
    <property type="evidence" value="ECO:0007669"/>
    <property type="project" value="UniProtKB-EC"/>
</dbReference>
<dbReference type="Pfam" id="PF03705">
    <property type="entry name" value="CheR_N"/>
    <property type="match status" value="1"/>
</dbReference>
<evidence type="ECO:0000256" key="5">
    <source>
        <dbReference type="PIRNR" id="PIRNR000410"/>
    </source>
</evidence>
<dbReference type="PRINTS" id="PR00996">
    <property type="entry name" value="CHERMTFRASE"/>
</dbReference>
<comment type="function">
    <text evidence="5">Methylation of the membrane-bound methyl-accepting chemotaxis proteins (MCP) to form gamma-glutamyl methyl ester residues in MCP.</text>
</comment>
<dbReference type="Pfam" id="PF01739">
    <property type="entry name" value="CheR"/>
    <property type="match status" value="1"/>
</dbReference>
<organism evidence="8 9">
    <name type="scientific">Psychrosphaera saromensis</name>
    <dbReference type="NCBI Taxonomy" id="716813"/>
    <lineage>
        <taxon>Bacteria</taxon>
        <taxon>Pseudomonadati</taxon>
        <taxon>Pseudomonadota</taxon>
        <taxon>Gammaproteobacteria</taxon>
        <taxon>Alteromonadales</taxon>
        <taxon>Pseudoalteromonadaceae</taxon>
        <taxon>Psychrosphaera</taxon>
    </lineage>
</organism>
<dbReference type="PANTHER" id="PTHR24422:SF19">
    <property type="entry name" value="CHEMOTAXIS PROTEIN METHYLTRANSFERASE"/>
    <property type="match status" value="1"/>
</dbReference>
<dbReference type="InterPro" id="IPR029063">
    <property type="entry name" value="SAM-dependent_MTases_sf"/>
</dbReference>
<evidence type="ECO:0000256" key="1">
    <source>
        <dbReference type="ARBA" id="ARBA00001541"/>
    </source>
</evidence>
<proteinExistence type="predicted"/>
<dbReference type="InterPro" id="IPR036804">
    <property type="entry name" value="CheR_N_sf"/>
</dbReference>
<evidence type="ECO:0000256" key="2">
    <source>
        <dbReference type="ARBA" id="ARBA00022603"/>
    </source>
</evidence>
<dbReference type="GO" id="GO:0032259">
    <property type="term" value="P:methylation"/>
    <property type="evidence" value="ECO:0007669"/>
    <property type="project" value="UniProtKB-KW"/>
</dbReference>
<name>A0A2S7UWE2_9GAMM</name>
<dbReference type="Gene3D" id="1.10.155.10">
    <property type="entry name" value="Chemotaxis receptor methyltransferase CheR, N-terminal domain"/>
    <property type="match status" value="1"/>
</dbReference>
<dbReference type="RefSeq" id="WP_105052819.1">
    <property type="nucleotide sequence ID" value="NZ_BMYG01000006.1"/>
</dbReference>
<keyword evidence="3 5" id="KW-0808">Transferase</keyword>
<evidence type="ECO:0000256" key="4">
    <source>
        <dbReference type="ARBA" id="ARBA00022691"/>
    </source>
</evidence>
<dbReference type="InterPro" id="IPR022641">
    <property type="entry name" value="CheR_N"/>
</dbReference>
<feature type="binding site" evidence="6">
    <location>
        <position position="80"/>
    </location>
    <ligand>
        <name>S-adenosyl-L-methionine</name>
        <dbReference type="ChEBI" id="CHEBI:59789"/>
    </ligand>
</feature>
<reference evidence="8 9" key="1">
    <citation type="submission" date="2016-12" db="EMBL/GenBank/DDBJ databases">
        <title>Diversity of luminous bacteria.</title>
        <authorList>
            <person name="Yoshizawa S."/>
            <person name="Kogure K."/>
        </authorList>
    </citation>
    <scope>NUCLEOTIDE SEQUENCE [LARGE SCALE GENOMIC DNA]</scope>
    <source>
        <strain evidence="8 9">SA4-48</strain>
    </source>
</reference>
<dbReference type="PIRSF" id="PIRSF000410">
    <property type="entry name" value="CheR"/>
    <property type="match status" value="1"/>
</dbReference>
<dbReference type="Proteomes" id="UP000239007">
    <property type="component" value="Unassembled WGS sequence"/>
</dbReference>
<feature type="binding site" evidence="6">
    <location>
        <position position="86"/>
    </location>
    <ligand>
        <name>S-adenosyl-L-methionine</name>
        <dbReference type="ChEBI" id="CHEBI:59789"/>
    </ligand>
</feature>
<evidence type="ECO:0000256" key="6">
    <source>
        <dbReference type="PIRSR" id="PIRSR000410-1"/>
    </source>
</evidence>
<dbReference type="Gene3D" id="3.40.50.150">
    <property type="entry name" value="Vaccinia Virus protein VP39"/>
    <property type="match status" value="1"/>
</dbReference>
<feature type="binding site" evidence="6">
    <location>
        <begin position="224"/>
        <end position="225"/>
    </location>
    <ligand>
        <name>S-adenosyl-L-methionine</name>
        <dbReference type="ChEBI" id="CHEBI:59789"/>
    </ligand>
</feature>
<evidence type="ECO:0000259" key="7">
    <source>
        <dbReference type="PROSITE" id="PS50123"/>
    </source>
</evidence>
<dbReference type="EC" id="2.1.1.80" evidence="5"/>
<keyword evidence="9" id="KW-1185">Reference proteome</keyword>
<dbReference type="InterPro" id="IPR026024">
    <property type="entry name" value="Chemotaxis_MeTrfase_CheR"/>
</dbReference>
<keyword evidence="2 5" id="KW-0489">Methyltransferase</keyword>
<accession>A0A2S7UWE2</accession>
<feature type="binding site" evidence="6">
    <location>
        <begin position="207"/>
        <end position="208"/>
    </location>
    <ligand>
        <name>S-adenosyl-L-methionine</name>
        <dbReference type="ChEBI" id="CHEBI:59789"/>
    </ligand>
</feature>
<evidence type="ECO:0000256" key="3">
    <source>
        <dbReference type="ARBA" id="ARBA00022679"/>
    </source>
</evidence>
<evidence type="ECO:0000313" key="8">
    <source>
        <dbReference type="EMBL" id="PQJ54304.1"/>
    </source>
</evidence>
<comment type="catalytic activity">
    <reaction evidence="1 5">
        <text>L-glutamyl-[protein] + S-adenosyl-L-methionine = [protein]-L-glutamate 5-O-methyl ester + S-adenosyl-L-homocysteine</text>
        <dbReference type="Rhea" id="RHEA:24452"/>
        <dbReference type="Rhea" id="RHEA-COMP:10208"/>
        <dbReference type="Rhea" id="RHEA-COMP:10311"/>
        <dbReference type="ChEBI" id="CHEBI:29973"/>
        <dbReference type="ChEBI" id="CHEBI:57856"/>
        <dbReference type="ChEBI" id="CHEBI:59789"/>
        <dbReference type="ChEBI" id="CHEBI:82795"/>
        <dbReference type="EC" id="2.1.1.80"/>
    </reaction>
</comment>
<keyword evidence="4 5" id="KW-0949">S-adenosyl-L-methionine</keyword>
<dbReference type="PANTHER" id="PTHR24422">
    <property type="entry name" value="CHEMOTAXIS PROTEIN METHYLTRANSFERASE"/>
    <property type="match status" value="1"/>
</dbReference>
<dbReference type="InterPro" id="IPR050903">
    <property type="entry name" value="Bact_Chemotaxis_MeTrfase"/>
</dbReference>
<dbReference type="EMBL" id="MSCH01000003">
    <property type="protein sequence ID" value="PQJ54304.1"/>
    <property type="molecule type" value="Genomic_DNA"/>
</dbReference>
<dbReference type="SUPFAM" id="SSF47757">
    <property type="entry name" value="Chemotaxis receptor methyltransferase CheR, N-terminal domain"/>
    <property type="match status" value="1"/>
</dbReference>
<protein>
    <recommendedName>
        <fullName evidence="5">Chemotaxis protein methyltransferase</fullName>
        <ecNumber evidence="5">2.1.1.80</ecNumber>
    </recommendedName>
</protein>
<dbReference type="OrthoDB" id="9816309at2"/>
<dbReference type="InterPro" id="IPR022642">
    <property type="entry name" value="CheR_C"/>
</dbReference>
<comment type="caution">
    <text evidence="8">The sequence shown here is derived from an EMBL/GenBank/DDBJ whole genome shotgun (WGS) entry which is preliminary data.</text>
</comment>
<sequence>MNNTRTADSVLSEKDFKFICEFVYENTGIVLSEGKREMVYRRLSQIVRERKFDSFTQYCQLLRTNPKSEMTYFVNAITTNLTSFFRESHHFEFLTRTELPQLLKNNSNKRIRIWSSASSTGEEPYSIAMTVMDFMADKLSSWDVKILATDIDSNVLAKASDGIYLDKNNIMPIATKKRFFSTGTAQNKERIRAKQNIKDLITFKQLNLLHEWPMKGPFDVIFCRNVVIYFDKETQNDLFSRFHQLLSPGGLLILGHSENLGKCQEYFETVGRTVFRKV</sequence>
<dbReference type="SMART" id="SM00138">
    <property type="entry name" value="MeTrc"/>
    <property type="match status" value="1"/>
</dbReference>
<feature type="binding site" evidence="6">
    <location>
        <position position="82"/>
    </location>
    <ligand>
        <name>S-adenosyl-L-methionine</name>
        <dbReference type="ChEBI" id="CHEBI:59789"/>
    </ligand>
</feature>
<evidence type="ECO:0000313" key="9">
    <source>
        <dbReference type="Proteomes" id="UP000239007"/>
    </source>
</evidence>
<dbReference type="SUPFAM" id="SSF53335">
    <property type="entry name" value="S-adenosyl-L-methionine-dependent methyltransferases"/>
    <property type="match status" value="1"/>
</dbReference>